<dbReference type="InterPro" id="IPR017896">
    <property type="entry name" value="4Fe4S_Fe-S-bd"/>
</dbReference>
<dbReference type="EMBL" id="CP021422">
    <property type="protein sequence ID" value="ASB42561.1"/>
    <property type="molecule type" value="Genomic_DNA"/>
</dbReference>
<sequence>MLVQNHTIRQAVAERSISNGGKTDAEKDLLCYRTQGFAPKGDQPCYLDWTLQDAKAKYELLTQRNIPVWVVEPVRGGRLAALSEEDTAKLHTLRPEDSAAAWAFRWLQTLPNVKMVLSGMSSMEQMMDNVKTFSSGEPQTQQETALLMELADNLKNALPCTKCRYCCDGCPQGLDIPMLIHAYNDVKFSGGGMTVAMQFDALPEDKRPAACVKCGACASICPQNIDIPGALEELADILSKTPSWAEMCRQRDEAARRLKEQK</sequence>
<dbReference type="InterPro" id="IPR036812">
    <property type="entry name" value="NAD(P)_OxRdtase_dom_sf"/>
</dbReference>
<protein>
    <recommendedName>
        <fullName evidence="4">4Fe-4S ferredoxin-type domain-containing protein</fullName>
    </recommendedName>
</protein>
<evidence type="ECO:0000259" key="4">
    <source>
        <dbReference type="PROSITE" id="PS51379"/>
    </source>
</evidence>
<dbReference type="PROSITE" id="PS00198">
    <property type="entry name" value="4FE4S_FER_1"/>
    <property type="match status" value="1"/>
</dbReference>
<organism evidence="5 6">
    <name type="scientific">Acutalibacter muris</name>
    <dbReference type="NCBI Taxonomy" id="1796620"/>
    <lineage>
        <taxon>Bacteria</taxon>
        <taxon>Bacillati</taxon>
        <taxon>Bacillota</taxon>
        <taxon>Clostridia</taxon>
        <taxon>Eubacteriales</taxon>
        <taxon>Acutalibacteraceae</taxon>
        <taxon>Acutalibacter</taxon>
    </lineage>
</organism>
<dbReference type="PROSITE" id="PS51379">
    <property type="entry name" value="4FE4S_FER_2"/>
    <property type="match status" value="1"/>
</dbReference>
<reference evidence="6" key="1">
    <citation type="submission" date="2017-05" db="EMBL/GenBank/DDBJ databases">
        <title>Improved OligoMM genomes.</title>
        <authorList>
            <person name="Garzetti D."/>
        </authorList>
    </citation>
    <scope>NUCLEOTIDE SEQUENCE [LARGE SCALE GENOMIC DNA]</scope>
    <source>
        <strain evidence="6">KB18</strain>
    </source>
</reference>
<evidence type="ECO:0000313" key="6">
    <source>
        <dbReference type="Proteomes" id="UP000196710"/>
    </source>
</evidence>
<feature type="domain" description="4Fe-4S ferredoxin-type" evidence="4">
    <location>
        <begin position="202"/>
        <end position="230"/>
    </location>
</feature>
<dbReference type="SUPFAM" id="SSF51430">
    <property type="entry name" value="NAD(P)-linked oxidoreductase"/>
    <property type="match status" value="1"/>
</dbReference>
<keyword evidence="3" id="KW-0411">Iron-sulfur</keyword>
<keyword evidence="2" id="KW-0408">Iron</keyword>
<proteinExistence type="predicted"/>
<dbReference type="Proteomes" id="UP000196710">
    <property type="component" value="Chromosome"/>
</dbReference>
<dbReference type="SUPFAM" id="SSF46548">
    <property type="entry name" value="alpha-helical ferredoxin"/>
    <property type="match status" value="1"/>
</dbReference>
<accession>A0ABM6LAB5</accession>
<keyword evidence="6" id="KW-1185">Reference proteome</keyword>
<name>A0ABM6LAB5_9FIRM</name>
<evidence type="ECO:0000313" key="5">
    <source>
        <dbReference type="EMBL" id="ASB42561.1"/>
    </source>
</evidence>
<evidence type="ECO:0000256" key="1">
    <source>
        <dbReference type="ARBA" id="ARBA00022723"/>
    </source>
</evidence>
<dbReference type="InterPro" id="IPR017900">
    <property type="entry name" value="4Fe4S_Fe_S_CS"/>
</dbReference>
<evidence type="ECO:0000256" key="3">
    <source>
        <dbReference type="ARBA" id="ARBA00023014"/>
    </source>
</evidence>
<dbReference type="InterPro" id="IPR009051">
    <property type="entry name" value="Helical_ferredxn"/>
</dbReference>
<dbReference type="Pfam" id="PF13187">
    <property type="entry name" value="Fer4_9"/>
    <property type="match status" value="1"/>
</dbReference>
<keyword evidence="1" id="KW-0479">Metal-binding</keyword>
<dbReference type="Gene3D" id="1.10.1060.10">
    <property type="entry name" value="Alpha-helical ferredoxin"/>
    <property type="match status" value="1"/>
</dbReference>
<gene>
    <name evidence="5" type="ORF">ADH66_19090</name>
</gene>
<evidence type="ECO:0000256" key="2">
    <source>
        <dbReference type="ARBA" id="ARBA00023004"/>
    </source>
</evidence>